<dbReference type="EMBL" id="HG996468">
    <property type="protein sequence ID" value="CAG1850177.1"/>
    <property type="molecule type" value="Genomic_DNA"/>
</dbReference>
<dbReference type="AlphaFoldDB" id="A0A804IC79"/>
<dbReference type="EnsemblPlants" id="Ma03_t14970.1">
    <property type="protein sequence ID" value="Ma03_p14970.1"/>
    <property type="gene ID" value="Ma03_g14970"/>
</dbReference>
<keyword evidence="3" id="KW-1185">Reference proteome</keyword>
<sequence length="144" mass="15759">MTSQKSRLYGTITLSCPWPYYLSPRICVPFFTIGRFASMTTGSIAADPMASFAAPSRAYATWIPLLGWASRRLLLIYVALSRSGGGRGWCSLDPDSDATALTKSSLIESIHRSLTLPLCFAGWDGLCAVQIYDSYLLFDLSPCN</sequence>
<accession>A0A804IC79</accession>
<evidence type="ECO:0000313" key="2">
    <source>
        <dbReference type="EnsemblPlants" id="Ma03_p14970.1"/>
    </source>
</evidence>
<gene>
    <name evidence="1" type="ORF">GSMUA_217630.1</name>
</gene>
<name>A0A804IC79_MUSAM</name>
<evidence type="ECO:0000313" key="3">
    <source>
        <dbReference type="Proteomes" id="UP000012960"/>
    </source>
</evidence>
<protein>
    <submittedName>
        <fullName evidence="1">(wild Malaysian banana) hypothetical protein</fullName>
    </submittedName>
</protein>
<dbReference type="Proteomes" id="UP000012960">
    <property type="component" value="Unplaced"/>
</dbReference>
<reference evidence="1" key="1">
    <citation type="submission" date="2021-03" db="EMBL/GenBank/DDBJ databases">
        <authorList>
            <consortium name="Genoscope - CEA"/>
            <person name="William W."/>
        </authorList>
    </citation>
    <scope>NUCLEOTIDE SEQUENCE</scope>
    <source>
        <strain evidence="1">Doubled-haploid Pahang</strain>
    </source>
</reference>
<reference evidence="2" key="2">
    <citation type="submission" date="2021-05" db="UniProtKB">
        <authorList>
            <consortium name="EnsemblPlants"/>
        </authorList>
    </citation>
    <scope>IDENTIFICATION</scope>
    <source>
        <strain evidence="2">subsp. malaccensis</strain>
    </source>
</reference>
<evidence type="ECO:0000313" key="1">
    <source>
        <dbReference type="EMBL" id="CAG1850177.1"/>
    </source>
</evidence>
<proteinExistence type="predicted"/>
<dbReference type="Gramene" id="Ma03_t14970.1">
    <property type="protein sequence ID" value="Ma03_p14970.1"/>
    <property type="gene ID" value="Ma03_g14970"/>
</dbReference>
<dbReference type="InParanoid" id="A0A804IC79"/>
<organism evidence="2 3">
    <name type="scientific">Musa acuminata subsp. malaccensis</name>
    <name type="common">Wild banana</name>
    <name type="synonym">Musa malaccensis</name>
    <dbReference type="NCBI Taxonomy" id="214687"/>
    <lineage>
        <taxon>Eukaryota</taxon>
        <taxon>Viridiplantae</taxon>
        <taxon>Streptophyta</taxon>
        <taxon>Embryophyta</taxon>
        <taxon>Tracheophyta</taxon>
        <taxon>Spermatophyta</taxon>
        <taxon>Magnoliopsida</taxon>
        <taxon>Liliopsida</taxon>
        <taxon>Zingiberales</taxon>
        <taxon>Musaceae</taxon>
        <taxon>Musa</taxon>
    </lineage>
</organism>